<keyword evidence="8 12" id="KW-0676">Redox-active center</keyword>
<evidence type="ECO:0000256" key="1">
    <source>
        <dbReference type="ARBA" id="ARBA00007532"/>
    </source>
</evidence>
<feature type="disulfide bond" description="Redox-active" evidence="11">
    <location>
        <begin position="71"/>
        <end position="76"/>
    </location>
</feature>
<name>A0AA88XJD6_PINIB</name>
<sequence>MSKFTVFVKAMIILFCEFSDKTDRYDLVVIGGGSGGLACSKEAAQFNKRVAVLDFVQPSTQGTKWGLGGTCVNVGCIPKKLMHQAALLGQAVRDARSYGWSVPQDISMDWQVMSEAVQNYVKSMNFGHRVQLQDKKVEYINAFGSMVDPNTVKATDAQGKERLLHADNVVIAVGGRPIIPEQMPGALEHCISSDDIFWLKKAPGKTYVNISGLNIALECGGFLTGMGYNTTVMVRSICLRYFDQQMSKLVTDYMENNGTRFLWRHKPVKFEKDREGKIVVTYSDENGNTLTERFDTVLMATGRKALTKNLNLEDIGVKLDRESHKVLGDHGGDQERSSVHNIYSIGDVLQGRPELTPVAIKAGKLLAHRLFGNSTHQMDYDIVPTTVFTPLEYGVVGVSEEAAINKYGEENVEVYHAFYRPLEFSIPNRDASQCYIKAICTEDEVVGLHITGNNAGEIIQGFTTAVRCGASWEDFSKTVGIHPTTAEEIVKMQITKRSGLDPRVTGC</sequence>
<evidence type="ECO:0000256" key="11">
    <source>
        <dbReference type="PIRSR" id="PIRSR000350-4"/>
    </source>
</evidence>
<keyword evidence="10" id="KW-0520">NAD</keyword>
<evidence type="ECO:0000313" key="16">
    <source>
        <dbReference type="EMBL" id="KAK3083951.1"/>
    </source>
</evidence>
<feature type="domain" description="FAD/NAD(P)-binding" evidence="15">
    <location>
        <begin position="25"/>
        <end position="363"/>
    </location>
</feature>
<dbReference type="PRINTS" id="PR00368">
    <property type="entry name" value="FADPNR"/>
</dbReference>
<feature type="active site" description="Proton acceptor" evidence="9">
    <location>
        <position position="482"/>
    </location>
</feature>
<dbReference type="PRINTS" id="PR00411">
    <property type="entry name" value="PNDRDTASEI"/>
</dbReference>
<accession>A0AA88XJD6</accession>
<keyword evidence="13" id="KW-0732">Signal</keyword>
<evidence type="ECO:0000256" key="4">
    <source>
        <dbReference type="ARBA" id="ARBA00022827"/>
    </source>
</evidence>
<evidence type="ECO:0000256" key="8">
    <source>
        <dbReference type="ARBA" id="ARBA00023284"/>
    </source>
</evidence>
<dbReference type="EC" id="1.8.1.9" evidence="2"/>
<comment type="cofactor">
    <cofactor evidence="10">
        <name>FAD</name>
        <dbReference type="ChEBI" id="CHEBI:57692"/>
    </cofactor>
    <text evidence="10">Binds 1 FAD per subunit.</text>
</comment>
<keyword evidence="10" id="KW-0547">Nucleotide-binding</keyword>
<dbReference type="PIRSF" id="PIRSF000350">
    <property type="entry name" value="Mercury_reductase_MerA"/>
    <property type="match status" value="1"/>
</dbReference>
<gene>
    <name evidence="16" type="ORF">FSP39_005938</name>
</gene>
<keyword evidence="3 12" id="KW-0285">Flavoprotein</keyword>
<keyword evidence="7" id="KW-1015">Disulfide bond</keyword>
<feature type="binding site" evidence="10">
    <location>
        <position position="80"/>
    </location>
    <ligand>
        <name>FAD</name>
        <dbReference type="ChEBI" id="CHEBI:57692"/>
    </ligand>
</feature>
<dbReference type="Gene3D" id="3.50.50.60">
    <property type="entry name" value="FAD/NAD(P)-binding domain"/>
    <property type="match status" value="2"/>
</dbReference>
<dbReference type="GO" id="GO:0004362">
    <property type="term" value="F:glutathione-disulfide reductase (NADPH) activity"/>
    <property type="evidence" value="ECO:0007669"/>
    <property type="project" value="TreeGrafter"/>
</dbReference>
<dbReference type="GO" id="GO:0005829">
    <property type="term" value="C:cytosol"/>
    <property type="evidence" value="ECO:0007669"/>
    <property type="project" value="TreeGrafter"/>
</dbReference>
<dbReference type="InterPro" id="IPR006338">
    <property type="entry name" value="Thioredoxin/glutathione_Rdtase"/>
</dbReference>
<dbReference type="GO" id="GO:0034599">
    <property type="term" value="P:cellular response to oxidative stress"/>
    <property type="evidence" value="ECO:0007669"/>
    <property type="project" value="TreeGrafter"/>
</dbReference>
<feature type="chain" id="PRO_5041681660" description="thioredoxin-disulfide reductase (NADPH)" evidence="13">
    <location>
        <begin position="19"/>
        <end position="507"/>
    </location>
</feature>
<dbReference type="InterPro" id="IPR046952">
    <property type="entry name" value="GSHR/TRXR-like"/>
</dbReference>
<evidence type="ECO:0000256" key="13">
    <source>
        <dbReference type="SAM" id="SignalP"/>
    </source>
</evidence>
<evidence type="ECO:0000256" key="12">
    <source>
        <dbReference type="RuleBase" id="RU003691"/>
    </source>
</evidence>
<feature type="signal peptide" evidence="13">
    <location>
        <begin position="1"/>
        <end position="18"/>
    </location>
</feature>
<dbReference type="AlphaFoldDB" id="A0AA88XJD6"/>
<dbReference type="FunFam" id="3.50.50.60:FF:000190">
    <property type="entry name" value="Thioredoxin reductase"/>
    <property type="match status" value="1"/>
</dbReference>
<organism evidence="16 17">
    <name type="scientific">Pinctada imbricata</name>
    <name type="common">Atlantic pearl-oyster</name>
    <name type="synonym">Pinctada martensii</name>
    <dbReference type="NCBI Taxonomy" id="66713"/>
    <lineage>
        <taxon>Eukaryota</taxon>
        <taxon>Metazoa</taxon>
        <taxon>Spiralia</taxon>
        <taxon>Lophotrochozoa</taxon>
        <taxon>Mollusca</taxon>
        <taxon>Bivalvia</taxon>
        <taxon>Autobranchia</taxon>
        <taxon>Pteriomorphia</taxon>
        <taxon>Pterioida</taxon>
        <taxon>Pterioidea</taxon>
        <taxon>Pteriidae</taxon>
        <taxon>Pinctada</taxon>
    </lineage>
</organism>
<keyword evidence="6 12" id="KW-0560">Oxidoreductase</keyword>
<evidence type="ECO:0000256" key="2">
    <source>
        <dbReference type="ARBA" id="ARBA00012610"/>
    </source>
</evidence>
<dbReference type="GO" id="GO:0005739">
    <property type="term" value="C:mitochondrion"/>
    <property type="evidence" value="ECO:0007669"/>
    <property type="project" value="TreeGrafter"/>
</dbReference>
<feature type="domain" description="Pyridine nucleotide-disulphide oxidoreductase dimerisation" evidence="14">
    <location>
        <begin position="383"/>
        <end position="492"/>
    </location>
</feature>
<dbReference type="PANTHER" id="PTHR42737">
    <property type="entry name" value="GLUTATHIONE REDUCTASE"/>
    <property type="match status" value="1"/>
</dbReference>
<dbReference type="GO" id="GO:0006749">
    <property type="term" value="P:glutathione metabolic process"/>
    <property type="evidence" value="ECO:0007669"/>
    <property type="project" value="TreeGrafter"/>
</dbReference>
<feature type="binding site" evidence="10">
    <location>
        <position position="347"/>
    </location>
    <ligand>
        <name>FAD</name>
        <dbReference type="ChEBI" id="CHEBI:57692"/>
    </ligand>
</feature>
<dbReference type="InterPro" id="IPR036188">
    <property type="entry name" value="FAD/NAD-bd_sf"/>
</dbReference>
<dbReference type="InterPro" id="IPR001100">
    <property type="entry name" value="Pyr_nuc-diS_OxRdtase"/>
</dbReference>
<dbReference type="PANTHER" id="PTHR42737:SF7">
    <property type="entry name" value="THIOREDOXIN-DISULFIDE REDUCTASE"/>
    <property type="match status" value="1"/>
</dbReference>
<dbReference type="SUPFAM" id="SSF55424">
    <property type="entry name" value="FAD/NAD-linked reductases, dimerisation (C-terminal) domain"/>
    <property type="match status" value="1"/>
</dbReference>
<reference evidence="16" key="1">
    <citation type="submission" date="2019-08" db="EMBL/GenBank/DDBJ databases">
        <title>The improved chromosome-level genome for the pearl oyster Pinctada fucata martensii using PacBio sequencing and Hi-C.</title>
        <authorList>
            <person name="Zheng Z."/>
        </authorList>
    </citation>
    <scope>NUCLEOTIDE SEQUENCE</scope>
    <source>
        <strain evidence="16">ZZ-2019</strain>
        <tissue evidence="16">Adductor muscle</tissue>
    </source>
</reference>
<dbReference type="InterPro" id="IPR004099">
    <property type="entry name" value="Pyr_nucl-diS_OxRdtase_dimer"/>
</dbReference>
<dbReference type="NCBIfam" id="TIGR01438">
    <property type="entry name" value="TGR"/>
    <property type="match status" value="1"/>
</dbReference>
<dbReference type="GO" id="GO:0045454">
    <property type="term" value="P:cell redox homeostasis"/>
    <property type="evidence" value="ECO:0007669"/>
    <property type="project" value="InterPro"/>
</dbReference>
<protein>
    <recommendedName>
        <fullName evidence="2">thioredoxin-disulfide reductase (NADPH)</fullName>
        <ecNumber evidence="2">1.8.1.9</ecNumber>
    </recommendedName>
</protein>
<comment type="caution">
    <text evidence="16">The sequence shown here is derived from an EMBL/GenBank/DDBJ whole genome shotgun (WGS) entry which is preliminary data.</text>
</comment>
<evidence type="ECO:0000256" key="7">
    <source>
        <dbReference type="ARBA" id="ARBA00023157"/>
    </source>
</evidence>
<keyword evidence="5" id="KW-0521">NADP</keyword>
<dbReference type="Pfam" id="PF07992">
    <property type="entry name" value="Pyr_redox_2"/>
    <property type="match status" value="1"/>
</dbReference>
<evidence type="ECO:0000256" key="10">
    <source>
        <dbReference type="PIRSR" id="PIRSR000350-3"/>
    </source>
</evidence>
<feature type="binding site" evidence="10">
    <location>
        <position position="144"/>
    </location>
    <ligand>
        <name>FAD</name>
        <dbReference type="ChEBI" id="CHEBI:57692"/>
    </ligand>
</feature>
<dbReference type="InterPro" id="IPR023753">
    <property type="entry name" value="FAD/NAD-binding_dom"/>
</dbReference>
<dbReference type="FunFam" id="3.30.390.30:FF:000004">
    <property type="entry name" value="Thioredoxin reductase 1, cytoplasmic"/>
    <property type="match status" value="1"/>
</dbReference>
<comment type="similarity">
    <text evidence="1 12">Belongs to the class-I pyridine nucleotide-disulfide oxidoreductase family.</text>
</comment>
<dbReference type="SUPFAM" id="SSF51905">
    <property type="entry name" value="FAD/NAD(P)-binding domain"/>
    <property type="match status" value="1"/>
</dbReference>
<dbReference type="InterPro" id="IPR012999">
    <property type="entry name" value="Pyr_OxRdtase_I_AS"/>
</dbReference>
<dbReference type="Gene3D" id="3.30.390.30">
    <property type="match status" value="1"/>
</dbReference>
<evidence type="ECO:0000256" key="3">
    <source>
        <dbReference type="ARBA" id="ARBA00022630"/>
    </source>
</evidence>
<evidence type="ECO:0000256" key="9">
    <source>
        <dbReference type="PIRSR" id="PIRSR000350-2"/>
    </source>
</evidence>
<evidence type="ECO:0000259" key="15">
    <source>
        <dbReference type="Pfam" id="PF07992"/>
    </source>
</evidence>
<dbReference type="GO" id="GO:0004791">
    <property type="term" value="F:thioredoxin-disulfide reductase (NADPH) activity"/>
    <property type="evidence" value="ECO:0007669"/>
    <property type="project" value="UniProtKB-EC"/>
</dbReference>
<evidence type="ECO:0000313" key="17">
    <source>
        <dbReference type="Proteomes" id="UP001186944"/>
    </source>
</evidence>
<dbReference type="InterPro" id="IPR016156">
    <property type="entry name" value="FAD/NAD-linked_Rdtase_dimer_sf"/>
</dbReference>
<dbReference type="Proteomes" id="UP001186944">
    <property type="component" value="Unassembled WGS sequence"/>
</dbReference>
<evidence type="ECO:0000256" key="5">
    <source>
        <dbReference type="ARBA" id="ARBA00022857"/>
    </source>
</evidence>
<dbReference type="PROSITE" id="PS00076">
    <property type="entry name" value="PYRIDINE_REDOX_1"/>
    <property type="match status" value="1"/>
</dbReference>
<evidence type="ECO:0000256" key="6">
    <source>
        <dbReference type="ARBA" id="ARBA00023002"/>
    </source>
</evidence>
<dbReference type="Pfam" id="PF02852">
    <property type="entry name" value="Pyr_redox_dim"/>
    <property type="match status" value="1"/>
</dbReference>
<feature type="binding site" evidence="10">
    <location>
        <position position="302"/>
    </location>
    <ligand>
        <name>NAD(+)</name>
        <dbReference type="ChEBI" id="CHEBI:57540"/>
    </ligand>
</feature>
<proteinExistence type="inferred from homology"/>
<dbReference type="EMBL" id="VSWD01000013">
    <property type="protein sequence ID" value="KAK3083951.1"/>
    <property type="molecule type" value="Genomic_DNA"/>
</dbReference>
<dbReference type="GO" id="GO:0050660">
    <property type="term" value="F:flavin adenine dinucleotide binding"/>
    <property type="evidence" value="ECO:0007669"/>
    <property type="project" value="InterPro"/>
</dbReference>
<keyword evidence="4 10" id="KW-0274">FAD</keyword>
<keyword evidence="17" id="KW-1185">Reference proteome</keyword>
<evidence type="ECO:0000259" key="14">
    <source>
        <dbReference type="Pfam" id="PF02852"/>
    </source>
</evidence>